<dbReference type="InterPro" id="IPR009880">
    <property type="entry name" value="Glyoxal_oxidase_N"/>
</dbReference>
<dbReference type="Proteomes" id="UP000245207">
    <property type="component" value="Unassembled WGS sequence"/>
</dbReference>
<dbReference type="PANTHER" id="PTHR32208">
    <property type="entry name" value="SECRETED PROTEIN-RELATED"/>
    <property type="match status" value="1"/>
</dbReference>
<evidence type="ECO:0000259" key="1">
    <source>
        <dbReference type="Pfam" id="PF07250"/>
    </source>
</evidence>
<keyword evidence="3" id="KW-1185">Reference proteome</keyword>
<evidence type="ECO:0000313" key="2">
    <source>
        <dbReference type="EMBL" id="PWA42882.1"/>
    </source>
</evidence>
<dbReference type="EMBL" id="PKPP01012142">
    <property type="protein sequence ID" value="PWA42882.1"/>
    <property type="molecule type" value="Genomic_DNA"/>
</dbReference>
<dbReference type="Pfam" id="PF07250">
    <property type="entry name" value="Glyoxal_oxid_N"/>
    <property type="match status" value="1"/>
</dbReference>
<dbReference type="STRING" id="35608.A0A2U1L1J0"/>
<dbReference type="Gene3D" id="2.130.10.80">
    <property type="entry name" value="Galactose oxidase/kelch, beta-propeller"/>
    <property type="match status" value="1"/>
</dbReference>
<dbReference type="OrthoDB" id="2019572at2759"/>
<dbReference type="InterPro" id="IPR037293">
    <property type="entry name" value="Gal_Oxidase_central_sf"/>
</dbReference>
<feature type="domain" description="Glyoxal oxidase N-terminal" evidence="1">
    <location>
        <begin position="7"/>
        <end position="51"/>
    </location>
</feature>
<accession>A0A2U1L1J0</accession>
<comment type="caution">
    <text evidence="2">The sequence shown here is derived from an EMBL/GenBank/DDBJ whole genome shotgun (WGS) entry which is preliminary data.</text>
</comment>
<dbReference type="AlphaFoldDB" id="A0A2U1L1J0"/>
<name>A0A2U1L1J0_ARTAN</name>
<sequence length="107" mass="11537">MWSDRKTAKNPVWEMEEMPAGRIMGEMVMLPTCDVLIINGAQVGTTNSGSAPMCTIGLEPEHAPTPNLEKASVVFLPSFHGDEPVKMPNGLQAVVTSQQVEIAPLSF</sequence>
<organism evidence="2 3">
    <name type="scientific">Artemisia annua</name>
    <name type="common">Sweet wormwood</name>
    <dbReference type="NCBI Taxonomy" id="35608"/>
    <lineage>
        <taxon>Eukaryota</taxon>
        <taxon>Viridiplantae</taxon>
        <taxon>Streptophyta</taxon>
        <taxon>Embryophyta</taxon>
        <taxon>Tracheophyta</taxon>
        <taxon>Spermatophyta</taxon>
        <taxon>Magnoliopsida</taxon>
        <taxon>eudicotyledons</taxon>
        <taxon>Gunneridae</taxon>
        <taxon>Pentapetalae</taxon>
        <taxon>asterids</taxon>
        <taxon>campanulids</taxon>
        <taxon>Asterales</taxon>
        <taxon>Asteraceae</taxon>
        <taxon>Asteroideae</taxon>
        <taxon>Anthemideae</taxon>
        <taxon>Artemisiinae</taxon>
        <taxon>Artemisia</taxon>
    </lineage>
</organism>
<protein>
    <submittedName>
        <fullName evidence="2">Aldehyde oxidase GLOX</fullName>
    </submittedName>
</protein>
<gene>
    <name evidence="2" type="ORF">CTI12_AA535010</name>
</gene>
<proteinExistence type="predicted"/>
<evidence type="ECO:0000313" key="3">
    <source>
        <dbReference type="Proteomes" id="UP000245207"/>
    </source>
</evidence>
<dbReference type="PANTHER" id="PTHR32208:SF21">
    <property type="entry name" value="LOW QUALITY PROTEIN: ALDEHYDE OXIDASE GLOX-LIKE"/>
    <property type="match status" value="1"/>
</dbReference>
<reference evidence="2 3" key="1">
    <citation type="journal article" date="2018" name="Mol. Plant">
        <title>The genome of Artemisia annua provides insight into the evolution of Asteraceae family and artemisinin biosynthesis.</title>
        <authorList>
            <person name="Shen Q."/>
            <person name="Zhang L."/>
            <person name="Liao Z."/>
            <person name="Wang S."/>
            <person name="Yan T."/>
            <person name="Shi P."/>
            <person name="Liu M."/>
            <person name="Fu X."/>
            <person name="Pan Q."/>
            <person name="Wang Y."/>
            <person name="Lv Z."/>
            <person name="Lu X."/>
            <person name="Zhang F."/>
            <person name="Jiang W."/>
            <person name="Ma Y."/>
            <person name="Chen M."/>
            <person name="Hao X."/>
            <person name="Li L."/>
            <person name="Tang Y."/>
            <person name="Lv G."/>
            <person name="Zhou Y."/>
            <person name="Sun X."/>
            <person name="Brodelius P.E."/>
            <person name="Rose J.K.C."/>
            <person name="Tang K."/>
        </authorList>
    </citation>
    <scope>NUCLEOTIDE SEQUENCE [LARGE SCALE GENOMIC DNA]</scope>
    <source>
        <strain evidence="3">cv. Huhao1</strain>
        <tissue evidence="2">Leaf</tissue>
    </source>
</reference>